<evidence type="ECO:0000313" key="2">
    <source>
        <dbReference type="Proteomes" id="UP001281147"/>
    </source>
</evidence>
<name>A0ACC3MCU7_9PEZI</name>
<feature type="non-terminal residue" evidence="1">
    <location>
        <position position="469"/>
    </location>
</feature>
<gene>
    <name evidence="1" type="ORF">LTR37_020395</name>
</gene>
<evidence type="ECO:0000313" key="1">
    <source>
        <dbReference type="EMBL" id="KAK3683252.1"/>
    </source>
</evidence>
<protein>
    <submittedName>
        <fullName evidence="1">Uncharacterized protein</fullName>
    </submittedName>
</protein>
<reference evidence="1" key="1">
    <citation type="submission" date="2023-07" db="EMBL/GenBank/DDBJ databases">
        <title>Black Yeasts Isolated from many extreme environments.</title>
        <authorList>
            <person name="Coleine C."/>
            <person name="Stajich J.E."/>
            <person name="Selbmann L."/>
        </authorList>
    </citation>
    <scope>NUCLEOTIDE SEQUENCE</scope>
    <source>
        <strain evidence="1">CCFEE 5714</strain>
    </source>
</reference>
<keyword evidence="2" id="KW-1185">Reference proteome</keyword>
<proteinExistence type="predicted"/>
<comment type="caution">
    <text evidence="1">The sequence shown here is derived from an EMBL/GenBank/DDBJ whole genome shotgun (WGS) entry which is preliminary data.</text>
</comment>
<dbReference type="Proteomes" id="UP001281147">
    <property type="component" value="Unassembled WGS sequence"/>
</dbReference>
<dbReference type="EMBL" id="JAUTXU010000354">
    <property type="protein sequence ID" value="KAK3683252.1"/>
    <property type="molecule type" value="Genomic_DNA"/>
</dbReference>
<organism evidence="1 2">
    <name type="scientific">Vermiconidia calcicola</name>
    <dbReference type="NCBI Taxonomy" id="1690605"/>
    <lineage>
        <taxon>Eukaryota</taxon>
        <taxon>Fungi</taxon>
        <taxon>Dikarya</taxon>
        <taxon>Ascomycota</taxon>
        <taxon>Pezizomycotina</taxon>
        <taxon>Dothideomycetes</taxon>
        <taxon>Dothideomycetidae</taxon>
        <taxon>Mycosphaerellales</taxon>
        <taxon>Extremaceae</taxon>
        <taxon>Vermiconidia</taxon>
    </lineage>
</organism>
<sequence>MTKHTTLTDLPPELLDHITSYLPTAHSIANLSSTSKTLHTFVEKDAWQTFTRTRFPSLYPTIQTTSHSKDTARTLTTLSRAWDRRAFVARYIEPHGDIRAFPGDRKVERWKRPRGQTIGFTPQMDCLEAVGHSWGQRREVLAYSAGAEICVRERRSGDGDDGGHGTRWITYRPLSAAEGRDDVMSLHLLRPQEGEQEGKKGVELITGTANGDLQLLNLSGDAGDDIAKTYFTTQGLPVRSTSLHQESWKPPLLAANLGDTRICLYSVDSTQSKIAPTSQIDVRPPVNANGERKTYRTWSTNFLSSTHLAVGLGPSTEPIHVYTLTPSGLDKTAVRKYSLQDNDLCAKLEGSDIANGTAKKPLTSSIYPIIPLPPSSTFASGSSDGQIFLTGAYDGIIRLHDLRSNREVEKIYTDPTDDSAIYSLLPRGQETLIAGTSRHSLLKIFDLRLGAKAYSYLDATATAQQGSAH</sequence>
<accession>A0ACC3MCU7</accession>